<evidence type="ECO:0000313" key="2">
    <source>
        <dbReference type="Proteomes" id="UP000251047"/>
    </source>
</evidence>
<comment type="caution">
    <text evidence="1">The sequence shown here is derived from an EMBL/GenBank/DDBJ whole genome shotgun (WGS) entry which is preliminary data.</text>
</comment>
<dbReference type="EMBL" id="PHQP01000106">
    <property type="protein sequence ID" value="RAV33206.1"/>
    <property type="molecule type" value="Genomic_DNA"/>
</dbReference>
<name>A0A364V9G2_9CORY</name>
<organism evidence="1 2">
    <name type="scientific">Corynebacterium heidelbergense</name>
    <dbReference type="NCBI Taxonomy" id="2055947"/>
    <lineage>
        <taxon>Bacteria</taxon>
        <taxon>Bacillati</taxon>
        <taxon>Actinomycetota</taxon>
        <taxon>Actinomycetes</taxon>
        <taxon>Mycobacteriales</taxon>
        <taxon>Corynebacteriaceae</taxon>
        <taxon>Corynebacterium</taxon>
    </lineage>
</organism>
<reference evidence="1 2" key="1">
    <citation type="journal article" date="2018" name="Syst. Appl. Microbiol.">
        <title>Corynebacterium heidelbergense sp. nov., isolated from the preen glands of Egyptian geese (Alopochen aegyptiacus).</title>
        <authorList>
            <person name="Braun M.S."/>
            <person name="Wang E."/>
            <person name="Zimmermann S."/>
            <person name="Wink M."/>
        </authorList>
    </citation>
    <scope>NUCLEOTIDE SEQUENCE [LARGE SCALE GENOMIC DNA]</scope>
    <source>
        <strain evidence="1 2">DSM 104638</strain>
    </source>
</reference>
<proteinExistence type="predicted"/>
<gene>
    <name evidence="1" type="ORF">CWC39_09675</name>
</gene>
<dbReference type="Proteomes" id="UP000251047">
    <property type="component" value="Unassembled WGS sequence"/>
</dbReference>
<protein>
    <submittedName>
        <fullName evidence="1">Uncharacterized protein</fullName>
    </submittedName>
</protein>
<dbReference type="AlphaFoldDB" id="A0A364V9G2"/>
<sequence>MNDPHLADVDRYLDPPLTRYNVDFTGGITVMAPDPETATQTAWDYIHTDPTEYLTAEIEGDE</sequence>
<accession>A0A364V9G2</accession>
<dbReference type="RefSeq" id="WP_112770262.1">
    <property type="nucleotide sequence ID" value="NZ_CP063191.1"/>
</dbReference>
<evidence type="ECO:0000313" key="1">
    <source>
        <dbReference type="EMBL" id="RAV33206.1"/>
    </source>
</evidence>